<accession>A0A2K3LQF1</accession>
<organism evidence="1 2">
    <name type="scientific">Trifolium pratense</name>
    <name type="common">Red clover</name>
    <dbReference type="NCBI Taxonomy" id="57577"/>
    <lineage>
        <taxon>Eukaryota</taxon>
        <taxon>Viridiplantae</taxon>
        <taxon>Streptophyta</taxon>
        <taxon>Embryophyta</taxon>
        <taxon>Tracheophyta</taxon>
        <taxon>Spermatophyta</taxon>
        <taxon>Magnoliopsida</taxon>
        <taxon>eudicotyledons</taxon>
        <taxon>Gunneridae</taxon>
        <taxon>Pentapetalae</taxon>
        <taxon>rosids</taxon>
        <taxon>fabids</taxon>
        <taxon>Fabales</taxon>
        <taxon>Fabaceae</taxon>
        <taxon>Papilionoideae</taxon>
        <taxon>50 kb inversion clade</taxon>
        <taxon>NPAAA clade</taxon>
        <taxon>Hologalegina</taxon>
        <taxon>IRL clade</taxon>
        <taxon>Trifolieae</taxon>
        <taxon>Trifolium</taxon>
    </lineage>
</organism>
<reference evidence="1 2" key="2">
    <citation type="journal article" date="2017" name="Front. Plant Sci.">
        <title>Gene Classification and Mining of Molecular Markers Useful in Red Clover (Trifolium pratense) Breeding.</title>
        <authorList>
            <person name="Istvanek J."/>
            <person name="Dluhosova J."/>
            <person name="Dluhos P."/>
            <person name="Patkova L."/>
            <person name="Nedelnik J."/>
            <person name="Repkova J."/>
        </authorList>
    </citation>
    <scope>NUCLEOTIDE SEQUENCE [LARGE SCALE GENOMIC DNA]</scope>
    <source>
        <strain evidence="2">cv. Tatra</strain>
        <tissue evidence="1">Young leaves</tissue>
    </source>
</reference>
<protein>
    <submittedName>
        <fullName evidence="1">Uncharacterized protein</fullName>
    </submittedName>
</protein>
<gene>
    <name evidence="1" type="ORF">L195_g036786</name>
</gene>
<proteinExistence type="predicted"/>
<evidence type="ECO:0000313" key="1">
    <source>
        <dbReference type="EMBL" id="PNX80775.1"/>
    </source>
</evidence>
<comment type="caution">
    <text evidence="1">The sequence shown here is derived from an EMBL/GenBank/DDBJ whole genome shotgun (WGS) entry which is preliminary data.</text>
</comment>
<sequence>MTSSSSTQSEPARYYFGLYPQYQVENEHFQRMNYNIKLQRPKLKPTDRLNFHINMISRSLDSNSVWRLNTLRHNYQDVSCKRFFQEGQDWMNSILFHQDFPSESREELAQRLVPEVHELFDFDESLFGSDHANGVGPSNNLRLFTLHLRVVVEM</sequence>
<dbReference type="AlphaFoldDB" id="A0A2K3LQF1"/>
<reference evidence="1 2" key="1">
    <citation type="journal article" date="2014" name="Am. J. Bot.">
        <title>Genome assembly and annotation for red clover (Trifolium pratense; Fabaceae).</title>
        <authorList>
            <person name="Istvanek J."/>
            <person name="Jaros M."/>
            <person name="Krenek A."/>
            <person name="Repkova J."/>
        </authorList>
    </citation>
    <scope>NUCLEOTIDE SEQUENCE [LARGE SCALE GENOMIC DNA]</scope>
    <source>
        <strain evidence="2">cv. Tatra</strain>
        <tissue evidence="1">Young leaves</tissue>
    </source>
</reference>
<evidence type="ECO:0000313" key="2">
    <source>
        <dbReference type="Proteomes" id="UP000236291"/>
    </source>
</evidence>
<dbReference type="EMBL" id="ASHM01038607">
    <property type="protein sequence ID" value="PNX80775.1"/>
    <property type="molecule type" value="Genomic_DNA"/>
</dbReference>
<name>A0A2K3LQF1_TRIPR</name>
<dbReference type="Proteomes" id="UP000236291">
    <property type="component" value="Unassembled WGS sequence"/>
</dbReference>